<sequence length="167" mass="18508">MGNGNPRAPGGPGEIRNPRTGGDPAGKKAFELLHGSSEVDKIRVWIGNGKPPNPKELILALQLVYVDHSESEVVGKKNHDDYIREEFDLNAKEVITEMSLYTGWRFDRFLIKSFDTGTGNSREWKGGAKDGGNPHEQKVGEKVLLGFWGYHDDDEIVQIGSIFRGDS</sequence>
<gene>
    <name evidence="3" type="ORF">PGRI_065310</name>
</gene>
<dbReference type="EMBL" id="LHQR01000044">
    <property type="protein sequence ID" value="KXG50959.1"/>
    <property type="molecule type" value="Genomic_DNA"/>
</dbReference>
<dbReference type="InterPro" id="IPR001229">
    <property type="entry name" value="Jacalin-like_lectin_dom"/>
</dbReference>
<reference evidence="3 4" key="1">
    <citation type="journal article" date="2016" name="BMC Genomics">
        <title>Genome sequencing and secondary metabolism of the postharvest pathogen Penicillium griseofulvum.</title>
        <authorList>
            <person name="Banani H."/>
            <person name="Marcet-Houben M."/>
            <person name="Ballester A.R."/>
            <person name="Abbruscato P."/>
            <person name="Gonzalez-Candelas L."/>
            <person name="Gabaldon T."/>
            <person name="Spadaro D."/>
        </authorList>
    </citation>
    <scope>NUCLEOTIDE SEQUENCE [LARGE SCALE GENOMIC DNA]</scope>
    <source>
        <strain evidence="3 4">PG3</strain>
    </source>
</reference>
<evidence type="ECO:0000313" key="3">
    <source>
        <dbReference type="EMBL" id="KXG50959.1"/>
    </source>
</evidence>
<evidence type="ECO:0000313" key="4">
    <source>
        <dbReference type="Proteomes" id="UP000070168"/>
    </source>
</evidence>
<evidence type="ECO:0000256" key="1">
    <source>
        <dbReference type="SAM" id="MobiDB-lite"/>
    </source>
</evidence>
<dbReference type="GeneID" id="63709545"/>
<feature type="region of interest" description="Disordered" evidence="1">
    <location>
        <begin position="1"/>
        <end position="28"/>
    </location>
</feature>
<protein>
    <submittedName>
        <fullName evidence="3">Mannose-binding lectin</fullName>
    </submittedName>
</protein>
<name>A0A135LPX8_PENPA</name>
<evidence type="ECO:0000259" key="2">
    <source>
        <dbReference type="Pfam" id="PF01419"/>
    </source>
</evidence>
<dbReference type="Gene3D" id="2.100.10.30">
    <property type="entry name" value="Jacalin-like lectin domain"/>
    <property type="match status" value="1"/>
</dbReference>
<dbReference type="Proteomes" id="UP000070168">
    <property type="component" value="Unassembled WGS sequence"/>
</dbReference>
<dbReference type="SUPFAM" id="SSF51101">
    <property type="entry name" value="Mannose-binding lectins"/>
    <property type="match status" value="1"/>
</dbReference>
<dbReference type="InterPro" id="IPR036404">
    <property type="entry name" value="Jacalin-like_lectin_dom_sf"/>
</dbReference>
<comment type="caution">
    <text evidence="3">The sequence shown here is derived from an EMBL/GenBank/DDBJ whole genome shotgun (WGS) entry which is preliminary data.</text>
</comment>
<dbReference type="RefSeq" id="XP_040649495.1">
    <property type="nucleotide sequence ID" value="XM_040794245.1"/>
</dbReference>
<accession>A0A135LPX8</accession>
<proteinExistence type="predicted"/>
<dbReference type="OMA" id="HDTENER"/>
<keyword evidence="3" id="KW-0430">Lectin</keyword>
<dbReference type="Pfam" id="PF01419">
    <property type="entry name" value="Jacalin"/>
    <property type="match status" value="1"/>
</dbReference>
<keyword evidence="4" id="KW-1185">Reference proteome</keyword>
<dbReference type="OrthoDB" id="4386350at2759"/>
<feature type="domain" description="Jacalin-type lectin" evidence="2">
    <location>
        <begin position="28"/>
        <end position="160"/>
    </location>
</feature>
<dbReference type="GO" id="GO:0030246">
    <property type="term" value="F:carbohydrate binding"/>
    <property type="evidence" value="ECO:0007669"/>
    <property type="project" value="UniProtKB-KW"/>
</dbReference>
<dbReference type="AlphaFoldDB" id="A0A135LPX8"/>
<organism evidence="3 4">
    <name type="scientific">Penicillium patulum</name>
    <name type="common">Penicillium griseofulvum</name>
    <dbReference type="NCBI Taxonomy" id="5078"/>
    <lineage>
        <taxon>Eukaryota</taxon>
        <taxon>Fungi</taxon>
        <taxon>Dikarya</taxon>
        <taxon>Ascomycota</taxon>
        <taxon>Pezizomycotina</taxon>
        <taxon>Eurotiomycetes</taxon>
        <taxon>Eurotiomycetidae</taxon>
        <taxon>Eurotiales</taxon>
        <taxon>Aspergillaceae</taxon>
        <taxon>Penicillium</taxon>
    </lineage>
</organism>